<evidence type="ECO:0000256" key="1">
    <source>
        <dbReference type="SAM" id="MobiDB-lite"/>
    </source>
</evidence>
<keyword evidence="2" id="KW-1133">Transmembrane helix</keyword>
<evidence type="ECO:0000313" key="4">
    <source>
        <dbReference type="Proteomes" id="UP000033956"/>
    </source>
</evidence>
<keyword evidence="2" id="KW-0812">Transmembrane</keyword>
<feature type="transmembrane region" description="Helical" evidence="2">
    <location>
        <begin position="116"/>
        <end position="136"/>
    </location>
</feature>
<keyword evidence="2" id="KW-0472">Membrane</keyword>
<evidence type="ECO:0008006" key="5">
    <source>
        <dbReference type="Google" id="ProtNLM"/>
    </source>
</evidence>
<dbReference type="Proteomes" id="UP000033956">
    <property type="component" value="Unassembled WGS sequence"/>
</dbReference>
<comment type="caution">
    <text evidence="3">The sequence shown here is derived from an EMBL/GenBank/DDBJ whole genome shotgun (WGS) entry which is preliminary data.</text>
</comment>
<feature type="transmembrane region" description="Helical" evidence="2">
    <location>
        <begin position="20"/>
        <end position="45"/>
    </location>
</feature>
<dbReference type="RefSeq" id="WP_052682622.1">
    <property type="nucleotide sequence ID" value="NZ_BAAAUP010000002.1"/>
</dbReference>
<dbReference type="AlphaFoldDB" id="A0A0M2GUX7"/>
<dbReference type="EMBL" id="JYIZ01000057">
    <property type="protein sequence ID" value="KJL37486.1"/>
    <property type="molecule type" value="Genomic_DNA"/>
</dbReference>
<name>A0A0M2GUX7_9MICO</name>
<proteinExistence type="predicted"/>
<dbReference type="STRING" id="92835.RS81_03241"/>
<evidence type="ECO:0000256" key="2">
    <source>
        <dbReference type="SAM" id="Phobius"/>
    </source>
</evidence>
<organism evidence="3 4">
    <name type="scientific">Microbacterium terrae</name>
    <dbReference type="NCBI Taxonomy" id="69369"/>
    <lineage>
        <taxon>Bacteria</taxon>
        <taxon>Bacillati</taxon>
        <taxon>Actinomycetota</taxon>
        <taxon>Actinomycetes</taxon>
        <taxon>Micrococcales</taxon>
        <taxon>Microbacteriaceae</taxon>
        <taxon>Microbacterium</taxon>
    </lineage>
</organism>
<protein>
    <recommendedName>
        <fullName evidence="5">Agglutinin receptor</fullName>
    </recommendedName>
</protein>
<feature type="compositionally biased region" description="Pro residues" evidence="1">
    <location>
        <begin position="355"/>
        <end position="364"/>
    </location>
</feature>
<dbReference type="PATRIC" id="fig|92835.4.peg.3271"/>
<evidence type="ECO:0000313" key="3">
    <source>
        <dbReference type="EMBL" id="KJL37486.1"/>
    </source>
</evidence>
<keyword evidence="4" id="KW-1185">Reference proteome</keyword>
<gene>
    <name evidence="3" type="ORF">RS81_03241</name>
</gene>
<feature type="compositionally biased region" description="Pro residues" evidence="1">
    <location>
        <begin position="372"/>
        <end position="382"/>
    </location>
</feature>
<feature type="region of interest" description="Disordered" evidence="1">
    <location>
        <begin position="320"/>
        <end position="382"/>
    </location>
</feature>
<reference evidence="3 4" key="1">
    <citation type="submission" date="2015-02" db="EMBL/GenBank/DDBJ databases">
        <title>Draft genome sequences of ten Microbacterium spp. with emphasis on heavy metal contaminated environments.</title>
        <authorList>
            <person name="Corretto E."/>
        </authorList>
    </citation>
    <scope>NUCLEOTIDE SEQUENCE [LARGE SCALE GENOMIC DNA]</scope>
    <source>
        <strain evidence="3 4">DSM 12510</strain>
    </source>
</reference>
<sequence>MTSDPGIPVTTRDDDGPSPLLRAAIWVAIGALIAAALVCVVWVLLGSQNGIVGRAFLTILLLVGFAGVAILDAHLAPRRPAWFALASMATWIVTLLIGSVMIWMPDRTPWGGSARFVQFLVIVLILQLALLHVRLYMKAFQRYVTAFTQTVVVITIGLVVALTALLVVPLMLSEWARFADIYWRIVVAVAILAAVGTALIPLVNVLFAPRRPKRVAVPAYGAHPPYGAQPAMSAYGAAPALAAPVPPAAAPVAPAPHPGISPIAPPVAQVPVAEHELLPWPFFADGRTPLPMLPDGSPDWAAYYTGYPSEGAHVFVPEAEQAPEPQVAERELEPAPDAQHPVASEPASTAEPPRPEQSPTPDLPTPAGYEGYPPPPPLPPRS</sequence>
<feature type="transmembrane region" description="Helical" evidence="2">
    <location>
        <begin position="143"/>
        <end position="169"/>
    </location>
</feature>
<accession>A0A0M2GUX7</accession>
<feature type="transmembrane region" description="Helical" evidence="2">
    <location>
        <begin position="51"/>
        <end position="71"/>
    </location>
</feature>
<feature type="transmembrane region" description="Helical" evidence="2">
    <location>
        <begin position="181"/>
        <end position="207"/>
    </location>
</feature>
<feature type="transmembrane region" description="Helical" evidence="2">
    <location>
        <begin position="83"/>
        <end position="104"/>
    </location>
</feature>